<dbReference type="InterPro" id="IPR045851">
    <property type="entry name" value="AMP-bd_C_sf"/>
</dbReference>
<dbReference type="GO" id="GO:0005524">
    <property type="term" value="F:ATP binding"/>
    <property type="evidence" value="ECO:0007669"/>
    <property type="project" value="UniProtKB-KW"/>
</dbReference>
<feature type="domain" description="AMP-dependent synthetase/ligase" evidence="15">
    <location>
        <begin position="29"/>
        <end position="418"/>
    </location>
</feature>
<evidence type="ECO:0000256" key="10">
    <source>
        <dbReference type="ARBA" id="ARBA00023098"/>
    </source>
</evidence>
<reference evidence="17 18" key="1">
    <citation type="submission" date="2018-09" db="EMBL/GenBank/DDBJ databases">
        <authorList>
            <person name="Wang F."/>
        </authorList>
    </citation>
    <scope>NUCLEOTIDE SEQUENCE [LARGE SCALE GENOMIC DNA]</scope>
    <source>
        <strain evidence="17 18">PLHSC7-2</strain>
    </source>
</reference>
<comment type="cofactor">
    <cofactor evidence="1">
        <name>Mg(2+)</name>
        <dbReference type="ChEBI" id="CHEBI:18420"/>
    </cofactor>
</comment>
<evidence type="ECO:0000256" key="2">
    <source>
        <dbReference type="ARBA" id="ARBA00004170"/>
    </source>
</evidence>
<keyword evidence="18" id="KW-1185">Reference proteome</keyword>
<dbReference type="InterPro" id="IPR042099">
    <property type="entry name" value="ANL_N_sf"/>
</dbReference>
<evidence type="ECO:0000256" key="8">
    <source>
        <dbReference type="ARBA" id="ARBA00022840"/>
    </source>
</evidence>
<evidence type="ECO:0000256" key="3">
    <source>
        <dbReference type="ARBA" id="ARBA00005005"/>
    </source>
</evidence>
<dbReference type="NCBIfam" id="NF006523">
    <property type="entry name" value="PRK08974.1"/>
    <property type="match status" value="1"/>
</dbReference>
<dbReference type="PANTHER" id="PTHR43767:SF8">
    <property type="entry name" value="LONG-CHAIN-FATTY-ACID--COA LIGASE"/>
    <property type="match status" value="1"/>
</dbReference>
<evidence type="ECO:0000256" key="1">
    <source>
        <dbReference type="ARBA" id="ARBA00001946"/>
    </source>
</evidence>
<dbReference type="OrthoDB" id="9803968at2"/>
<keyword evidence="9" id="KW-0460">Magnesium</keyword>
<dbReference type="InterPro" id="IPR020845">
    <property type="entry name" value="AMP-binding_CS"/>
</dbReference>
<evidence type="ECO:0000259" key="15">
    <source>
        <dbReference type="Pfam" id="PF00501"/>
    </source>
</evidence>
<evidence type="ECO:0000256" key="6">
    <source>
        <dbReference type="ARBA" id="ARBA00022741"/>
    </source>
</evidence>
<evidence type="ECO:0000256" key="14">
    <source>
        <dbReference type="ARBA" id="ARBA00042773"/>
    </source>
</evidence>
<dbReference type="AlphaFoldDB" id="A0A418YDB2"/>
<evidence type="ECO:0000256" key="11">
    <source>
        <dbReference type="ARBA" id="ARBA00023136"/>
    </source>
</evidence>
<dbReference type="EC" id="6.2.1.3" evidence="12"/>
<comment type="caution">
    <text evidence="17">The sequence shown here is derived from an EMBL/GenBank/DDBJ whole genome shotgun (WGS) entry which is preliminary data.</text>
</comment>
<sequence>MDKIWLDRYPADVPESIDLSANETLIDVFARSVNDFADNTAYINMGARLTYRQLEQQSADFAAYCQHVLKLVPGDRIALMMPNLLQYPIAMFGAIRAGLVVVNVNPLYTPRELKHQMRDSGAKAIVILENFAHTLAKVVAETDIEHVMITTLGDKLSLIKGHLVNFVVKHVKKMVPAYHLPQATSLSQALAKGKQYHLAAVSCTPDDLAFLQYTGGTTGVSKGAKLSHRNIVANLYQALAAYGPVLQQGKETIVTALPLYHIFALTVNCLLMMRLGASNLLITNPRDIPNFIKELKKTPYTVLTGVNTLFNGLLNNQAFHQLDFSKLRLTIGGGMAVQKSVATEWQNLTKCRLLEGYGLTECAPLVTVNPYDLESYNHSIGLPIPSTEVRIVDEGKELAVGEVGELQVRGPQVMSGYWQVAKTPELDQEGWLHTGDIAKIDAQGFIYIVDRKKDMILVSGFNVFPNEVEDVVAGHPGVLEVAAIGMPDDDTGEKVKIFVVKKEPSLTQDQIIKHCKGELTAYKVPKLIEFRNELPKTNVGKILRRVLREEEMAKSGH</sequence>
<evidence type="ECO:0000256" key="4">
    <source>
        <dbReference type="ARBA" id="ARBA00006432"/>
    </source>
</evidence>
<reference evidence="17 18" key="2">
    <citation type="submission" date="2019-01" db="EMBL/GenBank/DDBJ databases">
        <title>Motilimonas pumilus sp. nov., isolated from the gut of sea cucumber (Apostichopus japonicus).</title>
        <authorList>
            <person name="Wang F.-Q."/>
            <person name="Ren L.-H."/>
            <person name="Lin Y.-W."/>
            <person name="Sun G.-H."/>
            <person name="Du Z.-J."/>
            <person name="Zhao J.-X."/>
            <person name="Liu X.-J."/>
            <person name="Liu L.-J."/>
        </authorList>
    </citation>
    <scope>NUCLEOTIDE SEQUENCE [LARGE SCALE GENOMIC DNA]</scope>
    <source>
        <strain evidence="17 18">PLHSC7-2</strain>
    </source>
</reference>
<evidence type="ECO:0000259" key="16">
    <source>
        <dbReference type="Pfam" id="PF13193"/>
    </source>
</evidence>
<dbReference type="InterPro" id="IPR000873">
    <property type="entry name" value="AMP-dep_synth/lig_dom"/>
</dbReference>
<evidence type="ECO:0000256" key="13">
    <source>
        <dbReference type="ARBA" id="ARBA00039545"/>
    </source>
</evidence>
<dbReference type="InterPro" id="IPR050237">
    <property type="entry name" value="ATP-dep_AMP-bd_enzyme"/>
</dbReference>
<dbReference type="Proteomes" id="UP000283255">
    <property type="component" value="Unassembled WGS sequence"/>
</dbReference>
<dbReference type="SUPFAM" id="SSF56801">
    <property type="entry name" value="Acetyl-CoA synthetase-like"/>
    <property type="match status" value="1"/>
</dbReference>
<accession>A0A418YDB2</accession>
<evidence type="ECO:0000256" key="7">
    <source>
        <dbReference type="ARBA" id="ARBA00022832"/>
    </source>
</evidence>
<dbReference type="GO" id="GO:0004467">
    <property type="term" value="F:long-chain fatty acid-CoA ligase activity"/>
    <property type="evidence" value="ECO:0007669"/>
    <property type="project" value="UniProtKB-EC"/>
</dbReference>
<comment type="similarity">
    <text evidence="4">Belongs to the ATP-dependent AMP-binding enzyme family.</text>
</comment>
<keyword evidence="5 17" id="KW-0436">Ligase</keyword>
<organism evidence="17 18">
    <name type="scientific">Motilimonas pumila</name>
    <dbReference type="NCBI Taxonomy" id="2303987"/>
    <lineage>
        <taxon>Bacteria</taxon>
        <taxon>Pseudomonadati</taxon>
        <taxon>Pseudomonadota</taxon>
        <taxon>Gammaproteobacteria</taxon>
        <taxon>Alteromonadales</taxon>
        <taxon>Alteromonadales genera incertae sedis</taxon>
        <taxon>Motilimonas</taxon>
    </lineage>
</organism>
<dbReference type="Gene3D" id="3.40.50.12780">
    <property type="entry name" value="N-terminal domain of ligase-like"/>
    <property type="match status" value="1"/>
</dbReference>
<dbReference type="Pfam" id="PF13193">
    <property type="entry name" value="AMP-binding_C"/>
    <property type="match status" value="1"/>
</dbReference>
<comment type="pathway">
    <text evidence="3">Lipid metabolism; fatty acid beta-oxidation.</text>
</comment>
<feature type="domain" description="AMP-binding enzyme C-terminal" evidence="16">
    <location>
        <begin position="467"/>
        <end position="541"/>
    </location>
</feature>
<proteinExistence type="inferred from homology"/>
<dbReference type="GO" id="GO:0016020">
    <property type="term" value="C:membrane"/>
    <property type="evidence" value="ECO:0007669"/>
    <property type="project" value="UniProtKB-SubCell"/>
</dbReference>
<keyword evidence="11" id="KW-0472">Membrane</keyword>
<dbReference type="FunFam" id="3.30.300.30:FF:000006">
    <property type="entry name" value="Long-chain-fatty-acid--CoA ligase FadD"/>
    <property type="match status" value="1"/>
</dbReference>
<name>A0A418YDB2_9GAMM</name>
<dbReference type="EMBL" id="QZCH01000016">
    <property type="protein sequence ID" value="RJG42518.1"/>
    <property type="molecule type" value="Genomic_DNA"/>
</dbReference>
<evidence type="ECO:0000313" key="18">
    <source>
        <dbReference type="Proteomes" id="UP000283255"/>
    </source>
</evidence>
<keyword evidence="7" id="KW-0276">Fatty acid metabolism</keyword>
<protein>
    <recommendedName>
        <fullName evidence="13">Long-chain-fatty-acid--CoA ligase</fullName>
        <ecNumber evidence="12">6.2.1.3</ecNumber>
    </recommendedName>
    <alternativeName>
        <fullName evidence="14">Long-chain acyl-CoA synthetase</fullName>
    </alternativeName>
</protein>
<keyword evidence="6" id="KW-0547">Nucleotide-binding</keyword>
<keyword evidence="8" id="KW-0067">ATP-binding</keyword>
<dbReference type="FunFam" id="3.40.50.12780:FF:000003">
    <property type="entry name" value="Long-chain-fatty-acid--CoA ligase FadD"/>
    <property type="match status" value="1"/>
</dbReference>
<evidence type="ECO:0000256" key="5">
    <source>
        <dbReference type="ARBA" id="ARBA00022598"/>
    </source>
</evidence>
<evidence type="ECO:0000256" key="9">
    <source>
        <dbReference type="ARBA" id="ARBA00022842"/>
    </source>
</evidence>
<dbReference type="InterPro" id="IPR025110">
    <property type="entry name" value="AMP-bd_C"/>
</dbReference>
<evidence type="ECO:0000313" key="17">
    <source>
        <dbReference type="EMBL" id="RJG42518.1"/>
    </source>
</evidence>
<dbReference type="Gene3D" id="3.30.300.30">
    <property type="match status" value="1"/>
</dbReference>
<dbReference type="PROSITE" id="PS00455">
    <property type="entry name" value="AMP_BINDING"/>
    <property type="match status" value="1"/>
</dbReference>
<gene>
    <name evidence="17" type="primary">fadD</name>
    <name evidence="17" type="ORF">D1Z90_12695</name>
</gene>
<evidence type="ECO:0000256" key="12">
    <source>
        <dbReference type="ARBA" id="ARBA00026121"/>
    </source>
</evidence>
<dbReference type="Pfam" id="PF00501">
    <property type="entry name" value="AMP-binding"/>
    <property type="match status" value="1"/>
</dbReference>
<comment type="subcellular location">
    <subcellularLocation>
        <location evidence="2">Membrane</location>
        <topology evidence="2">Peripheral membrane protein</topology>
    </subcellularLocation>
</comment>
<keyword evidence="10" id="KW-0443">Lipid metabolism</keyword>
<dbReference type="CDD" id="cd05936">
    <property type="entry name" value="FC-FACS_FadD_like"/>
    <property type="match status" value="1"/>
</dbReference>
<dbReference type="RefSeq" id="WP_119911145.1">
    <property type="nucleotide sequence ID" value="NZ_QZCH01000016.1"/>
</dbReference>
<dbReference type="PANTHER" id="PTHR43767">
    <property type="entry name" value="LONG-CHAIN-FATTY-ACID--COA LIGASE"/>
    <property type="match status" value="1"/>
</dbReference>